<feature type="compositionally biased region" description="Basic and acidic residues" evidence="3">
    <location>
        <begin position="1085"/>
        <end position="1096"/>
    </location>
</feature>
<evidence type="ECO:0000259" key="5">
    <source>
        <dbReference type="PROSITE" id="PS50011"/>
    </source>
</evidence>
<keyword evidence="4" id="KW-1133">Transmembrane helix</keyword>
<feature type="compositionally biased region" description="Low complexity" evidence="3">
    <location>
        <begin position="208"/>
        <end position="225"/>
    </location>
</feature>
<dbReference type="Gene3D" id="1.10.510.10">
    <property type="entry name" value="Transferase(Phosphotransferase) domain 1"/>
    <property type="match status" value="1"/>
</dbReference>
<dbReference type="SMART" id="SM00220">
    <property type="entry name" value="S_TKc"/>
    <property type="match status" value="1"/>
</dbReference>
<evidence type="ECO:0000256" key="3">
    <source>
        <dbReference type="SAM" id="MobiDB-lite"/>
    </source>
</evidence>
<evidence type="ECO:0000313" key="6">
    <source>
        <dbReference type="EMBL" id="KAK2942039.1"/>
    </source>
</evidence>
<feature type="transmembrane region" description="Helical" evidence="4">
    <location>
        <begin position="598"/>
        <end position="620"/>
    </location>
</feature>
<dbReference type="PANTHER" id="PTHR44329">
    <property type="entry name" value="SERINE/THREONINE-PROTEIN KINASE TNNI3K-RELATED"/>
    <property type="match status" value="1"/>
</dbReference>
<dbReference type="InterPro" id="IPR001245">
    <property type="entry name" value="Ser-Thr/Tyr_kinase_cat_dom"/>
</dbReference>
<accession>A0ABQ9WSI3</accession>
<dbReference type="Pfam" id="PF07714">
    <property type="entry name" value="PK_Tyr_Ser-Thr"/>
    <property type="match status" value="1"/>
</dbReference>
<feature type="transmembrane region" description="Helical" evidence="4">
    <location>
        <begin position="887"/>
        <end position="912"/>
    </location>
</feature>
<dbReference type="Proteomes" id="UP001281761">
    <property type="component" value="Unassembled WGS sequence"/>
</dbReference>
<evidence type="ECO:0000256" key="4">
    <source>
        <dbReference type="SAM" id="Phobius"/>
    </source>
</evidence>
<protein>
    <recommendedName>
        <fullName evidence="5">Protein kinase domain-containing protein</fullName>
    </recommendedName>
</protein>
<feature type="compositionally biased region" description="Polar residues" evidence="3">
    <location>
        <begin position="957"/>
        <end position="974"/>
    </location>
</feature>
<dbReference type="SUPFAM" id="SSF56112">
    <property type="entry name" value="Protein kinase-like (PK-like)"/>
    <property type="match status" value="1"/>
</dbReference>
<dbReference type="PANTHER" id="PTHR44329:SF298">
    <property type="entry name" value="MIXED LINEAGE KINASE DOMAIN-LIKE PROTEIN"/>
    <property type="match status" value="1"/>
</dbReference>
<dbReference type="InterPro" id="IPR011009">
    <property type="entry name" value="Kinase-like_dom_sf"/>
</dbReference>
<name>A0ABQ9WSI3_9EUKA</name>
<reference evidence="6 7" key="1">
    <citation type="journal article" date="2022" name="bioRxiv">
        <title>Genomics of Preaxostyla Flagellates Illuminates Evolutionary Transitions and the Path Towards Mitochondrial Loss.</title>
        <authorList>
            <person name="Novak L.V.F."/>
            <person name="Treitli S.C."/>
            <person name="Pyrih J."/>
            <person name="Halakuc P."/>
            <person name="Pipaliya S.V."/>
            <person name="Vacek V."/>
            <person name="Brzon O."/>
            <person name="Soukal P."/>
            <person name="Eme L."/>
            <person name="Dacks J.B."/>
            <person name="Karnkowska A."/>
            <person name="Elias M."/>
            <person name="Hampl V."/>
        </authorList>
    </citation>
    <scope>NUCLEOTIDE SEQUENCE [LARGE SCALE GENOMIC DNA]</scope>
    <source>
        <strain evidence="6">NAU3</strain>
        <tissue evidence="6">Gut</tissue>
    </source>
</reference>
<feature type="domain" description="Protein kinase" evidence="5">
    <location>
        <begin position="783"/>
        <end position="1216"/>
    </location>
</feature>
<dbReference type="InterPro" id="IPR051681">
    <property type="entry name" value="Ser/Thr_Kinases-Pseudokinases"/>
</dbReference>
<proteinExistence type="predicted"/>
<feature type="region of interest" description="Disordered" evidence="3">
    <location>
        <begin position="1064"/>
        <end position="1113"/>
    </location>
</feature>
<feature type="region of interest" description="Disordered" evidence="3">
    <location>
        <begin position="208"/>
        <end position="229"/>
    </location>
</feature>
<feature type="region of interest" description="Disordered" evidence="3">
    <location>
        <begin position="957"/>
        <end position="977"/>
    </location>
</feature>
<dbReference type="InterPro" id="IPR000719">
    <property type="entry name" value="Prot_kinase_dom"/>
</dbReference>
<dbReference type="EMBL" id="JARBJD010000440">
    <property type="protein sequence ID" value="KAK2942039.1"/>
    <property type="molecule type" value="Genomic_DNA"/>
</dbReference>
<keyword evidence="1" id="KW-0547">Nucleotide-binding</keyword>
<gene>
    <name evidence="6" type="ORF">BLNAU_23053</name>
</gene>
<comment type="caution">
    <text evidence="6">The sequence shown here is derived from an EMBL/GenBank/DDBJ whole genome shotgun (WGS) entry which is preliminary data.</text>
</comment>
<evidence type="ECO:0000313" key="7">
    <source>
        <dbReference type="Proteomes" id="UP001281761"/>
    </source>
</evidence>
<keyword evidence="4" id="KW-0812">Transmembrane</keyword>
<organism evidence="6 7">
    <name type="scientific">Blattamonas nauphoetae</name>
    <dbReference type="NCBI Taxonomy" id="2049346"/>
    <lineage>
        <taxon>Eukaryota</taxon>
        <taxon>Metamonada</taxon>
        <taxon>Preaxostyla</taxon>
        <taxon>Oxymonadida</taxon>
        <taxon>Blattamonas</taxon>
    </lineage>
</organism>
<evidence type="ECO:0000256" key="1">
    <source>
        <dbReference type="ARBA" id="ARBA00022741"/>
    </source>
</evidence>
<dbReference type="InterPro" id="IPR011050">
    <property type="entry name" value="Pectin_lyase_fold/virulence"/>
</dbReference>
<sequence length="1222" mass="131890">MNSTLSLESLHISLVDNSKERRQQNNEAGTSRLAIVSDSMLTISESSIEVSSWTSSILISPSKLEQSSMHSSVVLTKCLISNEIGLFRGLVETAAFPDCGGSRSISIVDCSFDSQVVLGTDGIGLSLTPTTRKRNEEVEKISSSLIGCSFVNMSSVGSSRQPHLPHLSQVMLGCVVSQTSSHLSGSTIRDMNTGGSVLCSNSSFSSLLSSPTTDSDPSPSITLPDGTHPEFEDGKTYSFEWDSGDETTSITFSHCHFTGANYASNVHPLTFAYYPGTIQISSCSFTDHTYIRSSSSDRGAMVYIFQGATFQPVSVEASNFTNLHTNTGAAGMSLFIHMSVTVIDCNFKECGPTDKTKIDTGGLYLSSEDPSGVVTITNLVFESCSGMSSSGGMSVAAYGTVLLSDCIFNDCSALTEYISYGGLNLDFKGKTPTLMTRMTFIDCRNLRYAAGMGVTAECDFQMTDVHFLRCKIREDIPCVTGGGFIGYFPSDGTLTIQDCSFIECTSTFAGAAFVADGFGSCVISDCLVKDCHSDGIGAIVLKPNEDHPSSISLTRVAFINNSVGWETVEYTTLYVPEHAPCFVDVSLTIVGDELRPNFSIVDCFTTCTTVSFGMGVIIWVKYQKKSMYGLDDDAFNNVGPLLTEGVEVSFDAVSGRMELEMKCNLLIESQKYEVTIRNEGDKTEMKGEVEFVDGKGTLTSPSPAFNLTFSTSYTITSILGIVPSSPSSSSSLSNAISFPQAAWVFNLAATPSFVSFTTPEQPPTLIGAAAHLLSSSSRIAVVFLHFDKHVKGSFDVVVEDGGKDDSVTVQIEESAQTGESSEIVVVGEDRLLTHDTTYTIKGITPTPGTESPFVRMNATITFHIPKSSYVAPTRDDKKALSAEMKKLLSWLIPVVVCVCVAIIVIIVIIVLVNRRRSKANIPKSEMEEQDPVEDEKAIECGGADSIGVVGSEGSASSQVSQMNQDMNNNPSTQDQSRREEVNFTEVMVCSGDFGVSTARMDQTLYSILHEEGRVIGKRAVEIQVVNGLKEVVAHRGWSDVLTRLSSHWILLDSAGTVHLKLQMNSSEAEQEAARQRHTHQPFSTDAEKHHDEDKTQNENQTVNSGMNKSGMDGLRWRAPEVVAAEGRSGVESVDGHKASVFSLGLVLWEIETGQVPFGELDAVNAQRQSGTGIGPKMESLKDESFVSLIHRCVSVDPNERPTLSEIGEFLSSHPEGTHLPSD</sequence>
<dbReference type="SUPFAM" id="SSF51126">
    <property type="entry name" value="Pectin lyase-like"/>
    <property type="match status" value="2"/>
</dbReference>
<keyword evidence="4" id="KW-0472">Membrane</keyword>
<evidence type="ECO:0000256" key="2">
    <source>
        <dbReference type="ARBA" id="ARBA00022840"/>
    </source>
</evidence>
<keyword evidence="2" id="KW-0067">ATP-binding</keyword>
<dbReference type="PROSITE" id="PS50011">
    <property type="entry name" value="PROTEIN_KINASE_DOM"/>
    <property type="match status" value="1"/>
</dbReference>
<keyword evidence="7" id="KW-1185">Reference proteome</keyword>
<feature type="compositionally biased region" description="Polar residues" evidence="3">
    <location>
        <begin position="1097"/>
        <end position="1107"/>
    </location>
</feature>